<dbReference type="InParanoid" id="A0A1Z5RNE0"/>
<protein>
    <submittedName>
        <fullName evidence="1">Uncharacterized protein</fullName>
    </submittedName>
</protein>
<name>A0A1Z5RNE0_SORBI</name>
<dbReference type="Proteomes" id="UP000000768">
    <property type="component" value="Chromosome 4"/>
</dbReference>
<gene>
    <name evidence="1" type="ORF">SORBI_3004G209450</name>
</gene>
<reference evidence="2" key="2">
    <citation type="journal article" date="2018" name="Plant J.">
        <title>The Sorghum bicolor reference genome: improved assembly, gene annotations, a transcriptome atlas, and signatures of genome organization.</title>
        <authorList>
            <person name="McCormick R.F."/>
            <person name="Truong S.K."/>
            <person name="Sreedasyam A."/>
            <person name="Jenkins J."/>
            <person name="Shu S."/>
            <person name="Sims D."/>
            <person name="Kennedy M."/>
            <person name="Amirebrahimi M."/>
            <person name="Weers B.D."/>
            <person name="McKinley B."/>
            <person name="Mattison A."/>
            <person name="Morishige D.T."/>
            <person name="Grimwood J."/>
            <person name="Schmutz J."/>
            <person name="Mullet J.E."/>
        </authorList>
    </citation>
    <scope>NUCLEOTIDE SEQUENCE [LARGE SCALE GENOMIC DNA]</scope>
    <source>
        <strain evidence="2">cv. BTx623</strain>
    </source>
</reference>
<dbReference type="EMBL" id="CM000763">
    <property type="protein sequence ID" value="OQU85272.1"/>
    <property type="molecule type" value="Genomic_DNA"/>
</dbReference>
<organism evidence="1 2">
    <name type="scientific">Sorghum bicolor</name>
    <name type="common">Sorghum</name>
    <name type="synonym">Sorghum vulgare</name>
    <dbReference type="NCBI Taxonomy" id="4558"/>
    <lineage>
        <taxon>Eukaryota</taxon>
        <taxon>Viridiplantae</taxon>
        <taxon>Streptophyta</taxon>
        <taxon>Embryophyta</taxon>
        <taxon>Tracheophyta</taxon>
        <taxon>Spermatophyta</taxon>
        <taxon>Magnoliopsida</taxon>
        <taxon>Liliopsida</taxon>
        <taxon>Poales</taxon>
        <taxon>Poaceae</taxon>
        <taxon>PACMAD clade</taxon>
        <taxon>Panicoideae</taxon>
        <taxon>Andropogonodae</taxon>
        <taxon>Andropogoneae</taxon>
        <taxon>Sorghinae</taxon>
        <taxon>Sorghum</taxon>
    </lineage>
</organism>
<evidence type="ECO:0000313" key="1">
    <source>
        <dbReference type="EMBL" id="OQU85272.1"/>
    </source>
</evidence>
<reference evidence="1 2" key="1">
    <citation type="journal article" date="2009" name="Nature">
        <title>The Sorghum bicolor genome and the diversification of grasses.</title>
        <authorList>
            <person name="Paterson A.H."/>
            <person name="Bowers J.E."/>
            <person name="Bruggmann R."/>
            <person name="Dubchak I."/>
            <person name="Grimwood J."/>
            <person name="Gundlach H."/>
            <person name="Haberer G."/>
            <person name="Hellsten U."/>
            <person name="Mitros T."/>
            <person name="Poliakov A."/>
            <person name="Schmutz J."/>
            <person name="Spannagl M."/>
            <person name="Tang H."/>
            <person name="Wang X."/>
            <person name="Wicker T."/>
            <person name="Bharti A.K."/>
            <person name="Chapman J."/>
            <person name="Feltus F.A."/>
            <person name="Gowik U."/>
            <person name="Grigoriev I.V."/>
            <person name="Lyons E."/>
            <person name="Maher C.A."/>
            <person name="Martis M."/>
            <person name="Narechania A."/>
            <person name="Otillar R.P."/>
            <person name="Penning B.W."/>
            <person name="Salamov A.A."/>
            <person name="Wang Y."/>
            <person name="Zhang L."/>
            <person name="Carpita N.C."/>
            <person name="Freeling M."/>
            <person name="Gingle A.R."/>
            <person name="Hash C.T."/>
            <person name="Keller B."/>
            <person name="Klein P."/>
            <person name="Kresovich S."/>
            <person name="McCann M.C."/>
            <person name="Ming R."/>
            <person name="Peterson D.G."/>
            <person name="Mehboob-ur-Rahman"/>
            <person name="Ware D."/>
            <person name="Westhoff P."/>
            <person name="Mayer K.F."/>
            <person name="Messing J."/>
            <person name="Rokhsar D.S."/>
        </authorList>
    </citation>
    <scope>NUCLEOTIDE SEQUENCE [LARGE SCALE GENOMIC DNA]</scope>
    <source>
        <strain evidence="2">cv. BTx623</strain>
    </source>
</reference>
<accession>A0A1Z5RNE0</accession>
<evidence type="ECO:0000313" key="2">
    <source>
        <dbReference type="Proteomes" id="UP000000768"/>
    </source>
</evidence>
<dbReference type="Gramene" id="OQU85272">
    <property type="protein sequence ID" value="OQU85272"/>
    <property type="gene ID" value="SORBI_3004G209450"/>
</dbReference>
<dbReference type="AlphaFoldDB" id="A0A1Z5RNE0"/>
<proteinExistence type="predicted"/>
<sequence>MHTIPGRQAPAVQNCPVPGVQCAVSCQNVGFYMFGSYYPGHLNNFEICAAGERVQNTGKKSAEYRRECTAARILKHF</sequence>
<keyword evidence="2" id="KW-1185">Reference proteome</keyword>